<gene>
    <name evidence="1" type="ORF">ARMGADRAFT_1045736</name>
</gene>
<name>A0A2H3DTY8_ARMGA</name>
<dbReference type="Gene3D" id="3.30.420.10">
    <property type="entry name" value="Ribonuclease H-like superfamily/Ribonuclease H"/>
    <property type="match status" value="1"/>
</dbReference>
<dbReference type="OMA" id="FWYHDES"/>
<keyword evidence="2" id="KW-1185">Reference proteome</keyword>
<dbReference type="InterPro" id="IPR036397">
    <property type="entry name" value="RNaseH_sf"/>
</dbReference>
<protein>
    <recommendedName>
        <fullName evidence="3">Tc1-like transposase DDE domain-containing protein</fullName>
    </recommendedName>
</protein>
<evidence type="ECO:0000313" key="1">
    <source>
        <dbReference type="EMBL" id="PBK94278.1"/>
    </source>
</evidence>
<reference evidence="2" key="1">
    <citation type="journal article" date="2017" name="Nat. Ecol. Evol.">
        <title>Genome expansion and lineage-specific genetic innovations in the forest pathogenic fungi Armillaria.</title>
        <authorList>
            <person name="Sipos G."/>
            <person name="Prasanna A.N."/>
            <person name="Walter M.C."/>
            <person name="O'Connor E."/>
            <person name="Balint B."/>
            <person name="Krizsan K."/>
            <person name="Kiss B."/>
            <person name="Hess J."/>
            <person name="Varga T."/>
            <person name="Slot J."/>
            <person name="Riley R."/>
            <person name="Boka B."/>
            <person name="Rigling D."/>
            <person name="Barry K."/>
            <person name="Lee J."/>
            <person name="Mihaltcheva S."/>
            <person name="LaButti K."/>
            <person name="Lipzen A."/>
            <person name="Waldron R."/>
            <person name="Moloney N.M."/>
            <person name="Sperisen C."/>
            <person name="Kredics L."/>
            <person name="Vagvoelgyi C."/>
            <person name="Patrignani A."/>
            <person name="Fitzpatrick D."/>
            <person name="Nagy I."/>
            <person name="Doyle S."/>
            <person name="Anderson J.B."/>
            <person name="Grigoriev I.V."/>
            <person name="Gueldener U."/>
            <person name="Muensterkoetter M."/>
            <person name="Nagy L.G."/>
        </authorList>
    </citation>
    <scope>NUCLEOTIDE SEQUENCE [LARGE SCALE GENOMIC DNA]</scope>
    <source>
        <strain evidence="2">Ar21-2</strain>
    </source>
</reference>
<dbReference type="EMBL" id="KZ293654">
    <property type="protein sequence ID" value="PBK94278.1"/>
    <property type="molecule type" value="Genomic_DNA"/>
</dbReference>
<dbReference type="AlphaFoldDB" id="A0A2H3DTY8"/>
<dbReference type="OrthoDB" id="10044727at2759"/>
<proteinExistence type="predicted"/>
<evidence type="ECO:0000313" key="2">
    <source>
        <dbReference type="Proteomes" id="UP000217790"/>
    </source>
</evidence>
<dbReference type="Proteomes" id="UP000217790">
    <property type="component" value="Unassembled WGS sequence"/>
</dbReference>
<dbReference type="PANTHER" id="PTHR35871:SF1">
    <property type="entry name" value="CXC1-LIKE CYSTEINE CLUSTER ASSOCIATED WITH KDZ TRANSPOSASES DOMAIN-CONTAINING PROTEIN"/>
    <property type="match status" value="1"/>
</dbReference>
<organism evidence="1 2">
    <name type="scientific">Armillaria gallica</name>
    <name type="common">Bulbous honey fungus</name>
    <name type="synonym">Armillaria bulbosa</name>
    <dbReference type="NCBI Taxonomy" id="47427"/>
    <lineage>
        <taxon>Eukaryota</taxon>
        <taxon>Fungi</taxon>
        <taxon>Dikarya</taxon>
        <taxon>Basidiomycota</taxon>
        <taxon>Agaricomycotina</taxon>
        <taxon>Agaricomycetes</taxon>
        <taxon>Agaricomycetidae</taxon>
        <taxon>Agaricales</taxon>
        <taxon>Marasmiineae</taxon>
        <taxon>Physalacriaceae</taxon>
        <taxon>Armillaria</taxon>
    </lineage>
</organism>
<evidence type="ECO:0008006" key="3">
    <source>
        <dbReference type="Google" id="ProtNLM"/>
    </source>
</evidence>
<dbReference type="InParanoid" id="A0A2H3DTY8"/>
<sequence>MLRVLVCQYIIDHVVLVANPYGDWNESLLVNEDLTQDINLHLQELGKDITAEKVVNLLASLEIRAKHGITRTISVRTARCYLRALGYHYTQPAKDVVWDRDKVFIPKIKKLRDRMQIFDKDGNPIDSVRPDGKRVVLWFHNKSIFYAHDRRRKTWYHKDAAAKPYQKGEGASLMIVDFFSADFGWLQSLDGTRSAHRVFKPGKNRDRYFTDEIIDQVNDAMDILTEFEEDIEHIFIYDNATTHKKCADNEISACNMPKNTPAAGKNWLVDAILRDEQDMPVKNPDGSHSKVKVRMKDAVFNGMLQPLYFPEGHPRAGVFKGMTVILEERGYSHARNLHFECPSFKCPPLAVDCCCHRLLFNQPDFSNVKSRLETKCEAHGFQVIFLPKFHCELNPIEQCWGYAKRLYRLNPESSREDALEKKALDAINTIPLPSMHRFVNWSLRFMDAYARRLNGRQAAWAAHRYRGHRVLPDSILDELERENID</sequence>
<accession>A0A2H3DTY8</accession>
<dbReference type="GO" id="GO:0003676">
    <property type="term" value="F:nucleic acid binding"/>
    <property type="evidence" value="ECO:0007669"/>
    <property type="project" value="InterPro"/>
</dbReference>
<dbReference type="PANTHER" id="PTHR35871">
    <property type="entry name" value="EXPRESSED PROTEIN"/>
    <property type="match status" value="1"/>
</dbReference>